<accession>A0A8S1JTQ6</accession>
<dbReference type="EMBL" id="CAJJDM010000004">
    <property type="protein sequence ID" value="CAD8044979.1"/>
    <property type="molecule type" value="Genomic_DNA"/>
</dbReference>
<dbReference type="Pfam" id="PF00112">
    <property type="entry name" value="Peptidase_C1"/>
    <property type="match status" value="1"/>
</dbReference>
<dbReference type="Pfam" id="PF08246">
    <property type="entry name" value="Inhibitor_I29"/>
    <property type="match status" value="1"/>
</dbReference>
<evidence type="ECO:0000259" key="4">
    <source>
        <dbReference type="SMART" id="SM00848"/>
    </source>
</evidence>
<name>A0A8S1JTQ6_PARPR</name>
<evidence type="ECO:0000313" key="5">
    <source>
        <dbReference type="EMBL" id="CAD8044979.1"/>
    </source>
</evidence>
<gene>
    <name evidence="5" type="ORF">PPRIM_AZ9-3.1.T0080548</name>
</gene>
<reference evidence="5" key="1">
    <citation type="submission" date="2021-01" db="EMBL/GenBank/DDBJ databases">
        <authorList>
            <consortium name="Genoscope - CEA"/>
            <person name="William W."/>
        </authorList>
    </citation>
    <scope>NUCLEOTIDE SEQUENCE</scope>
</reference>
<feature type="signal peptide" evidence="2">
    <location>
        <begin position="1"/>
        <end position="19"/>
    </location>
</feature>
<evidence type="ECO:0000313" key="6">
    <source>
        <dbReference type="Proteomes" id="UP000688137"/>
    </source>
</evidence>
<organism evidence="5 6">
    <name type="scientific">Paramecium primaurelia</name>
    <dbReference type="NCBI Taxonomy" id="5886"/>
    <lineage>
        <taxon>Eukaryota</taxon>
        <taxon>Sar</taxon>
        <taxon>Alveolata</taxon>
        <taxon>Ciliophora</taxon>
        <taxon>Intramacronucleata</taxon>
        <taxon>Oligohymenophorea</taxon>
        <taxon>Peniculida</taxon>
        <taxon>Parameciidae</taxon>
        <taxon>Paramecium</taxon>
    </lineage>
</organism>
<dbReference type="SMART" id="SM00645">
    <property type="entry name" value="Pept_C1"/>
    <property type="match status" value="1"/>
</dbReference>
<feature type="domain" description="Cathepsin propeptide inhibitor" evidence="4">
    <location>
        <begin position="29"/>
        <end position="85"/>
    </location>
</feature>
<evidence type="ECO:0000256" key="2">
    <source>
        <dbReference type="SAM" id="SignalP"/>
    </source>
</evidence>
<keyword evidence="2" id="KW-0732">Signal</keyword>
<proteinExistence type="predicted"/>
<dbReference type="InterPro" id="IPR013128">
    <property type="entry name" value="Peptidase_C1A"/>
</dbReference>
<dbReference type="SMART" id="SM00848">
    <property type="entry name" value="Inhibitor_I29"/>
    <property type="match status" value="1"/>
</dbReference>
<evidence type="ECO:0000259" key="3">
    <source>
        <dbReference type="SMART" id="SM00645"/>
    </source>
</evidence>
<keyword evidence="1" id="KW-0865">Zymogen</keyword>
<feature type="domain" description="Peptidase C1A papain C-terminal" evidence="3">
    <location>
        <begin position="121"/>
        <end position="327"/>
    </location>
</feature>
<dbReference type="Proteomes" id="UP000688137">
    <property type="component" value="Unassembled WGS sequence"/>
</dbReference>
<dbReference type="PANTHER" id="PTHR12411">
    <property type="entry name" value="CYSTEINE PROTEASE FAMILY C1-RELATED"/>
    <property type="match status" value="1"/>
</dbReference>
<comment type="caution">
    <text evidence="5">The sequence shown here is derived from an EMBL/GenBank/DDBJ whole genome shotgun (WGS) entry which is preliminary data.</text>
</comment>
<dbReference type="AlphaFoldDB" id="A0A8S1JTQ6"/>
<dbReference type="InterPro" id="IPR000668">
    <property type="entry name" value="Peptidase_C1A_C"/>
</dbReference>
<evidence type="ECO:0000256" key="1">
    <source>
        <dbReference type="ARBA" id="ARBA00023145"/>
    </source>
</evidence>
<dbReference type="InterPro" id="IPR039417">
    <property type="entry name" value="Peptidase_C1A_papain-like"/>
</dbReference>
<dbReference type="InterPro" id="IPR013201">
    <property type="entry name" value="Prot_inhib_I29"/>
</dbReference>
<keyword evidence="6" id="KW-1185">Reference proteome</keyword>
<dbReference type="GO" id="GO:0008234">
    <property type="term" value="F:cysteine-type peptidase activity"/>
    <property type="evidence" value="ECO:0007669"/>
    <property type="project" value="InterPro"/>
</dbReference>
<feature type="chain" id="PRO_5035764329" evidence="2">
    <location>
        <begin position="20"/>
        <end position="329"/>
    </location>
</feature>
<dbReference type="CDD" id="cd02248">
    <property type="entry name" value="Peptidase_C1A"/>
    <property type="match status" value="1"/>
</dbReference>
<sequence>MKNIIAATLTTLLIGFGLYEVNLDSASDFERWALKYGKNYYGDEKIYRQTIYYQNKQMIDEHNKRTDATYLMAQNQFMTITNEEFIRLYLNTKSSEQLNQQDQVRRNNIYKSPESINKENKRDSVDWRGLVKVKNQGSCPSSYAISATSLTEAEYAALKGISVTLSAQQIMDCHYMKDGCDPNFDRNTVWEALGYMMQHGLYNEYQYPYTGKDQRCQIKTDGPWKIKNRSWSASMKAYSLQSHLYFNHPYSVEVDGTKWQFYGSGIFSDCSSATSTTNYYALVVGYDKSENWFVQASFGTTWGESGYIRLAPGNTCGILNTVNHVDLND</sequence>
<dbReference type="GO" id="GO:0006508">
    <property type="term" value="P:proteolysis"/>
    <property type="evidence" value="ECO:0007669"/>
    <property type="project" value="InterPro"/>
</dbReference>
<protein>
    <submittedName>
        <fullName evidence="5">Uncharacterized protein</fullName>
    </submittedName>
</protein>
<dbReference type="OMA" id="MTGHTIM"/>